<evidence type="ECO:0000313" key="3">
    <source>
        <dbReference type="Proteomes" id="UP000258309"/>
    </source>
</evidence>
<proteinExistence type="predicted"/>
<dbReference type="Proteomes" id="UP000258309">
    <property type="component" value="Unassembled WGS sequence"/>
</dbReference>
<feature type="non-terminal residue" evidence="2">
    <location>
        <position position="1"/>
    </location>
</feature>
<evidence type="ECO:0000313" key="2">
    <source>
        <dbReference type="EMBL" id="RFU34671.1"/>
    </source>
</evidence>
<reference evidence="2 3" key="1">
    <citation type="submission" date="2018-05" db="EMBL/GenBank/DDBJ databases">
        <title>Draft genome sequence of Scytalidium lignicola DSM 105466, a ubiquitous saprotrophic fungus.</title>
        <authorList>
            <person name="Buettner E."/>
            <person name="Gebauer A.M."/>
            <person name="Hofrichter M."/>
            <person name="Liers C."/>
            <person name="Kellner H."/>
        </authorList>
    </citation>
    <scope>NUCLEOTIDE SEQUENCE [LARGE SCALE GENOMIC DNA]</scope>
    <source>
        <strain evidence="2 3">DSM 105466</strain>
    </source>
</reference>
<name>A0A3E2HNN5_SCYLI</name>
<feature type="compositionally biased region" description="Basic and acidic residues" evidence="1">
    <location>
        <begin position="261"/>
        <end position="276"/>
    </location>
</feature>
<accession>A0A3E2HNN5</accession>
<evidence type="ECO:0000256" key="1">
    <source>
        <dbReference type="SAM" id="MobiDB-lite"/>
    </source>
</evidence>
<feature type="non-terminal residue" evidence="2">
    <location>
        <position position="450"/>
    </location>
</feature>
<gene>
    <name evidence="2" type="ORF">B7463_g1676</name>
</gene>
<sequence length="450" mass="47440">MERLRLLDPFLSASTHSLRLARILNIRLLLPTQTLLPDQLLITRRPDDTQHVIHHEADGETEQPAQTAQLRRGLGDVGAQRAYEPGEGQGDAAEVGGDALNVPSFDVAVVLVQRRAVVQVLREDVAFGGSQKDGKARRGGPVPVEDCGEEIPWIPERQSPGVVDCCGGEDTECSRQGHTERRDDHLRELCCRARLAPPGNVGLVGDERGDGAYICASVDHAEDEEAEDGGQDNDGLEPEEGAQLVGSQGAEGEVDEPEEEKGEHALAGDADGGRDVVGDVSEVVTEDGSKDVIHEAGSRVYCFANVVDTGAPAVEIHGRRADELADEDDEDALPPVETDADHGAAQGPVAKGQPQVEGHVVPPGPCTVLLGSDGEVFIGPGVALVVGGIVGADPAVEVFAGGEGGLEVVELDEGLVSKTGGAHFEIFFFFFLLSPSLPSVFSSSSLIEYF</sequence>
<keyword evidence="3" id="KW-1185">Reference proteome</keyword>
<comment type="caution">
    <text evidence="2">The sequence shown here is derived from an EMBL/GenBank/DDBJ whole genome shotgun (WGS) entry which is preliminary data.</text>
</comment>
<dbReference type="AlphaFoldDB" id="A0A3E2HNN5"/>
<feature type="compositionally biased region" description="Acidic residues" evidence="1">
    <location>
        <begin position="222"/>
        <end position="240"/>
    </location>
</feature>
<organism evidence="2 3">
    <name type="scientific">Scytalidium lignicola</name>
    <name type="common">Hyphomycete</name>
    <dbReference type="NCBI Taxonomy" id="5539"/>
    <lineage>
        <taxon>Eukaryota</taxon>
        <taxon>Fungi</taxon>
        <taxon>Dikarya</taxon>
        <taxon>Ascomycota</taxon>
        <taxon>Pezizomycotina</taxon>
        <taxon>Leotiomycetes</taxon>
        <taxon>Leotiomycetes incertae sedis</taxon>
        <taxon>Scytalidium</taxon>
    </lineage>
</organism>
<protein>
    <submittedName>
        <fullName evidence="2">Uncharacterized protein</fullName>
    </submittedName>
</protein>
<feature type="region of interest" description="Disordered" evidence="1">
    <location>
        <begin position="322"/>
        <end position="357"/>
    </location>
</feature>
<feature type="region of interest" description="Disordered" evidence="1">
    <location>
        <begin position="222"/>
        <end position="276"/>
    </location>
</feature>
<dbReference type="EMBL" id="NCSJ02000017">
    <property type="protein sequence ID" value="RFU34671.1"/>
    <property type="molecule type" value="Genomic_DNA"/>
</dbReference>